<feature type="transmembrane region" description="Helical" evidence="1">
    <location>
        <begin position="214"/>
        <end position="237"/>
    </location>
</feature>
<feature type="chain" id="PRO_5047255621" evidence="2">
    <location>
        <begin position="17"/>
        <end position="361"/>
    </location>
</feature>
<feature type="transmembrane region" description="Helical" evidence="1">
    <location>
        <begin position="300"/>
        <end position="327"/>
    </location>
</feature>
<feature type="transmembrane region" description="Helical" evidence="1">
    <location>
        <begin position="339"/>
        <end position="356"/>
    </location>
</feature>
<sequence>MSVALVALLSADSALAHDPFEITTEASLLADRLEVQITMARGTAATSCPDAAGGRPREGPASLEAWRSRMEACAPRLYEVTAGGEALRPSAARAALTVENDAEMTLVYPLPARGPLRFDAVLLRQLPEPTFGAEIRVMREGALLGQQLLRAEASTFEIDIAAPAPGAGAPAPARPEMPSFGQYLRLGVEHILTGYDHLLFLTALLAVCRSVRSVLGIITCFTLAHSLTLVLAVLQVVTISSRVVEPLIAATIVFVGAENLLRGEEPKGRWALTFAFGLIHGLGFAGVLRELGLGEGGGSIVVPLLSFNLGVELGQLGITLLFLPILWRLRAAPAFARHGQRGLSLVVVALGLYWLVERAVS</sequence>
<keyword evidence="4" id="KW-1185">Reference proteome</keyword>
<accession>A0ABT5C9H2</accession>
<feature type="transmembrane region" description="Helical" evidence="1">
    <location>
        <begin position="243"/>
        <end position="261"/>
    </location>
</feature>
<dbReference type="InterPro" id="IPR032809">
    <property type="entry name" value="Put_HupE_UreJ"/>
</dbReference>
<keyword evidence="1" id="KW-0812">Transmembrane</keyword>
<dbReference type="EMBL" id="JAQNDK010000004">
    <property type="protein sequence ID" value="MDC0683022.1"/>
    <property type="molecule type" value="Genomic_DNA"/>
</dbReference>
<protein>
    <submittedName>
        <fullName evidence="3">HupE/UreJ family protein</fullName>
    </submittedName>
</protein>
<comment type="caution">
    <text evidence="3">The sequence shown here is derived from an EMBL/GenBank/DDBJ whole genome shotgun (WGS) entry which is preliminary data.</text>
</comment>
<evidence type="ECO:0000313" key="4">
    <source>
        <dbReference type="Proteomes" id="UP001217485"/>
    </source>
</evidence>
<evidence type="ECO:0000256" key="1">
    <source>
        <dbReference type="SAM" id="Phobius"/>
    </source>
</evidence>
<proteinExistence type="predicted"/>
<keyword evidence="1" id="KW-0472">Membrane</keyword>
<keyword evidence="2" id="KW-0732">Signal</keyword>
<gene>
    <name evidence="3" type="ORF">POL72_35165</name>
</gene>
<evidence type="ECO:0000256" key="2">
    <source>
        <dbReference type="SAM" id="SignalP"/>
    </source>
</evidence>
<feature type="transmembrane region" description="Helical" evidence="1">
    <location>
        <begin position="270"/>
        <end position="288"/>
    </location>
</feature>
<keyword evidence="1" id="KW-1133">Transmembrane helix</keyword>
<reference evidence="3 4" key="1">
    <citation type="submission" date="2023-01" db="EMBL/GenBank/DDBJ databases">
        <title>Minimal conservation of predation-associated metabolite biosynthetic gene clusters underscores biosynthetic potential of Myxococcota including descriptions for ten novel species: Archangium lansinium sp. nov., Myxococcus landrumus sp. nov., Nannocystis bai.</title>
        <authorList>
            <person name="Ahearne A."/>
            <person name="Stevens C."/>
            <person name="Dowd S."/>
        </authorList>
    </citation>
    <scope>NUCLEOTIDE SEQUENCE [LARGE SCALE GENOMIC DNA]</scope>
    <source>
        <strain evidence="3 4">WIWO2</strain>
    </source>
</reference>
<dbReference type="Proteomes" id="UP001217485">
    <property type="component" value="Unassembled WGS sequence"/>
</dbReference>
<dbReference type="Pfam" id="PF13795">
    <property type="entry name" value="HupE_UreJ_2"/>
    <property type="match status" value="1"/>
</dbReference>
<feature type="signal peptide" evidence="2">
    <location>
        <begin position="1"/>
        <end position="16"/>
    </location>
</feature>
<organism evidence="3 4">
    <name type="scientific">Sorangium atrum</name>
    <dbReference type="NCBI Taxonomy" id="2995308"/>
    <lineage>
        <taxon>Bacteria</taxon>
        <taxon>Pseudomonadati</taxon>
        <taxon>Myxococcota</taxon>
        <taxon>Polyangia</taxon>
        <taxon>Polyangiales</taxon>
        <taxon>Polyangiaceae</taxon>
        <taxon>Sorangium</taxon>
    </lineage>
</organism>
<dbReference type="RefSeq" id="WP_272101172.1">
    <property type="nucleotide sequence ID" value="NZ_JAQNDK010000004.1"/>
</dbReference>
<evidence type="ECO:0000313" key="3">
    <source>
        <dbReference type="EMBL" id="MDC0683022.1"/>
    </source>
</evidence>
<name>A0ABT5C9H2_9BACT</name>
<feature type="transmembrane region" description="Helical" evidence="1">
    <location>
        <begin position="183"/>
        <end position="207"/>
    </location>
</feature>